<keyword evidence="3" id="KW-1185">Reference proteome</keyword>
<dbReference type="GO" id="GO:0045505">
    <property type="term" value="F:dynein intermediate chain binding"/>
    <property type="evidence" value="ECO:0007669"/>
    <property type="project" value="TreeGrafter"/>
</dbReference>
<dbReference type="Proteomes" id="UP000762676">
    <property type="component" value="Unassembled WGS sequence"/>
</dbReference>
<protein>
    <submittedName>
        <fullName evidence="2">Tctex1 domain-containing protein 1</fullName>
    </submittedName>
</protein>
<dbReference type="PANTHER" id="PTHR21255">
    <property type="entry name" value="T-COMPLEX-ASSOCIATED-TESTIS-EXPRESSED 1/ DYNEIN LIGHT CHAIN"/>
    <property type="match status" value="1"/>
</dbReference>
<organism evidence="2 3">
    <name type="scientific">Elysia marginata</name>
    <dbReference type="NCBI Taxonomy" id="1093978"/>
    <lineage>
        <taxon>Eukaryota</taxon>
        <taxon>Metazoa</taxon>
        <taxon>Spiralia</taxon>
        <taxon>Lophotrochozoa</taxon>
        <taxon>Mollusca</taxon>
        <taxon>Gastropoda</taxon>
        <taxon>Heterobranchia</taxon>
        <taxon>Euthyneura</taxon>
        <taxon>Panpulmonata</taxon>
        <taxon>Sacoglossa</taxon>
        <taxon>Placobranchoidea</taxon>
        <taxon>Plakobranchidae</taxon>
        <taxon>Elysia</taxon>
    </lineage>
</organism>
<reference evidence="2 3" key="1">
    <citation type="journal article" date="2021" name="Elife">
        <title>Chloroplast acquisition without the gene transfer in kleptoplastic sea slugs, Plakobranchus ocellatus.</title>
        <authorList>
            <person name="Maeda T."/>
            <person name="Takahashi S."/>
            <person name="Yoshida T."/>
            <person name="Shimamura S."/>
            <person name="Takaki Y."/>
            <person name="Nagai Y."/>
            <person name="Toyoda A."/>
            <person name="Suzuki Y."/>
            <person name="Arimoto A."/>
            <person name="Ishii H."/>
            <person name="Satoh N."/>
            <person name="Nishiyama T."/>
            <person name="Hasebe M."/>
            <person name="Maruyama T."/>
            <person name="Minagawa J."/>
            <person name="Obokata J."/>
            <person name="Shigenobu S."/>
        </authorList>
    </citation>
    <scope>NUCLEOTIDE SEQUENCE [LARGE SCALE GENOMIC DNA]</scope>
</reference>
<dbReference type="PANTHER" id="PTHR21255:SF7">
    <property type="entry name" value="DYNEIN LIGHT CHAIN TCTEX-TYPE PROTEIN 2B"/>
    <property type="match status" value="1"/>
</dbReference>
<dbReference type="InterPro" id="IPR005334">
    <property type="entry name" value="Tctex-1-like"/>
</dbReference>
<accession>A0AAV4EX65</accession>
<name>A0AAV4EX65_9GAST</name>
<evidence type="ECO:0000313" key="2">
    <source>
        <dbReference type="EMBL" id="GFR65125.1"/>
    </source>
</evidence>
<comment type="caution">
    <text evidence="2">The sequence shown here is derived from an EMBL/GenBank/DDBJ whole genome shotgun (WGS) entry which is preliminary data.</text>
</comment>
<dbReference type="InterPro" id="IPR038586">
    <property type="entry name" value="Tctex-1-like_sf"/>
</dbReference>
<proteinExistence type="inferred from homology"/>
<dbReference type="GO" id="GO:0005737">
    <property type="term" value="C:cytoplasm"/>
    <property type="evidence" value="ECO:0007669"/>
    <property type="project" value="TreeGrafter"/>
</dbReference>
<dbReference type="AlphaFoldDB" id="A0AAV4EX65"/>
<sequence length="141" mass="16081">MTPLPPSSLSDPPLSYPQHQAQICKENTFQLGPHSRFQPKRAREIAQQVVGDLIRKESNYSAEWARVTALKITDQVQTELKQQKQDRYKFVVQSFIGQKSGQGLMLGSRCLSDPDTDSYTEFSFNNSSLWCTVLIYALYCE</sequence>
<dbReference type="EMBL" id="BMAT01011025">
    <property type="protein sequence ID" value="GFR65125.1"/>
    <property type="molecule type" value="Genomic_DNA"/>
</dbReference>
<evidence type="ECO:0000256" key="1">
    <source>
        <dbReference type="ARBA" id="ARBA00005361"/>
    </source>
</evidence>
<dbReference type="GO" id="GO:0007018">
    <property type="term" value="P:microtubule-based movement"/>
    <property type="evidence" value="ECO:0007669"/>
    <property type="project" value="TreeGrafter"/>
</dbReference>
<dbReference type="CDD" id="cd21451">
    <property type="entry name" value="DLC-like_TCTEX1D"/>
    <property type="match status" value="1"/>
</dbReference>
<comment type="similarity">
    <text evidence="1">Belongs to the dynein light chain Tctex-type family.</text>
</comment>
<dbReference type="Gene3D" id="3.30.1140.40">
    <property type="entry name" value="Tctex-1"/>
    <property type="match status" value="1"/>
</dbReference>
<dbReference type="Pfam" id="PF03645">
    <property type="entry name" value="Tctex-1"/>
    <property type="match status" value="1"/>
</dbReference>
<gene>
    <name evidence="2" type="ORF">ElyMa_005522200</name>
</gene>
<evidence type="ECO:0000313" key="3">
    <source>
        <dbReference type="Proteomes" id="UP000762676"/>
    </source>
</evidence>
<dbReference type="GO" id="GO:0005868">
    <property type="term" value="C:cytoplasmic dynein complex"/>
    <property type="evidence" value="ECO:0007669"/>
    <property type="project" value="TreeGrafter"/>
</dbReference>